<sequence length="535" mass="58582">MALCRESKDSTMLDLSQGEDAAAGGGGSGGGDFPAKLTKQVVVCTIIAAVGGLMFGYDIGISGGVTSMDSFLKKFFPTVYVKKHQAKANNYCKYNNQYLQLFASSLYFAAIVASFFASVISKKFGRKPTIQVASILFLSGAVLNAAAQNLAMLIAGRMLLGAGVGFGNQAVPLFISEIAPPRNRGGLNVIFQLMITFGVLIANIINYGTSKLHPYGWRISLGGAVGPALILLIGSIIIVETPTSLIERGRKEKGLSTLKKIRGVDNVDKEYAEILSAVEMAKQYKNPFRNLLSRYNRPQLICGSLLQFFQQFTGITAVMFYAPVLFLTMGFGDDASLLSAVMANTVKPIGTVVAILVVDRVGRRVLLVEAAIQMFISQCAIGGILAAHLKATNIVPKHYSIAVICLICLFLAGFAWSWGPLGWLIPSETFPLETRSSALFITVSMNMLFTFIIAQSFLTMLCHMRSGIFFFFAFWLVVMGLFAIFMLPETKGIPIDEMIDRAWKKHWFWKRYLKDYDAGKGQQELQDKPLEKSIE</sequence>
<protein>
    <submittedName>
        <fullName evidence="1">Uncharacterized protein</fullName>
    </submittedName>
</protein>
<keyword evidence="2" id="KW-1185">Reference proteome</keyword>
<gene>
    <name evidence="1" type="ORF">MANES_02G122000v8</name>
</gene>
<dbReference type="Proteomes" id="UP000091857">
    <property type="component" value="Chromosome 2"/>
</dbReference>
<evidence type="ECO:0000313" key="1">
    <source>
        <dbReference type="EMBL" id="KAG8660154.1"/>
    </source>
</evidence>
<accession>A0ACB7I528</accession>
<name>A0ACB7I528_MANES</name>
<dbReference type="EMBL" id="CM004388">
    <property type="protein sequence ID" value="KAG8660154.1"/>
    <property type="molecule type" value="Genomic_DNA"/>
</dbReference>
<evidence type="ECO:0000313" key="2">
    <source>
        <dbReference type="Proteomes" id="UP000091857"/>
    </source>
</evidence>
<organism evidence="1 2">
    <name type="scientific">Manihot esculenta</name>
    <name type="common">Cassava</name>
    <name type="synonym">Jatropha manihot</name>
    <dbReference type="NCBI Taxonomy" id="3983"/>
    <lineage>
        <taxon>Eukaryota</taxon>
        <taxon>Viridiplantae</taxon>
        <taxon>Streptophyta</taxon>
        <taxon>Embryophyta</taxon>
        <taxon>Tracheophyta</taxon>
        <taxon>Spermatophyta</taxon>
        <taxon>Magnoliopsida</taxon>
        <taxon>eudicotyledons</taxon>
        <taxon>Gunneridae</taxon>
        <taxon>Pentapetalae</taxon>
        <taxon>rosids</taxon>
        <taxon>fabids</taxon>
        <taxon>Malpighiales</taxon>
        <taxon>Euphorbiaceae</taxon>
        <taxon>Crotonoideae</taxon>
        <taxon>Manihoteae</taxon>
        <taxon>Manihot</taxon>
    </lineage>
</organism>
<comment type="caution">
    <text evidence="1">The sequence shown here is derived from an EMBL/GenBank/DDBJ whole genome shotgun (WGS) entry which is preliminary data.</text>
</comment>
<proteinExistence type="predicted"/>
<reference evidence="2" key="1">
    <citation type="journal article" date="2016" name="Nat. Biotechnol.">
        <title>Sequencing wild and cultivated cassava and related species reveals extensive interspecific hybridization and genetic diversity.</title>
        <authorList>
            <person name="Bredeson J.V."/>
            <person name="Lyons J.B."/>
            <person name="Prochnik S.E."/>
            <person name="Wu G.A."/>
            <person name="Ha C.M."/>
            <person name="Edsinger-Gonzales E."/>
            <person name="Grimwood J."/>
            <person name="Schmutz J."/>
            <person name="Rabbi I.Y."/>
            <person name="Egesi C."/>
            <person name="Nauluvula P."/>
            <person name="Lebot V."/>
            <person name="Ndunguru J."/>
            <person name="Mkamilo G."/>
            <person name="Bart R.S."/>
            <person name="Setter T.L."/>
            <person name="Gleadow R.M."/>
            <person name="Kulakow P."/>
            <person name="Ferguson M.E."/>
            <person name="Rounsley S."/>
            <person name="Rokhsar D.S."/>
        </authorList>
    </citation>
    <scope>NUCLEOTIDE SEQUENCE [LARGE SCALE GENOMIC DNA]</scope>
    <source>
        <strain evidence="2">cv. AM560-2</strain>
    </source>
</reference>